<dbReference type="SUPFAM" id="SSF46906">
    <property type="entry name" value="Ribosomal protein L11, C-terminal domain"/>
    <property type="match status" value="1"/>
</dbReference>
<evidence type="ECO:0000256" key="5">
    <source>
        <dbReference type="ARBA" id="ARBA00022980"/>
    </source>
</evidence>
<dbReference type="FunFam" id="3.30.1550.10:FF:000001">
    <property type="entry name" value="50S ribosomal protein L11"/>
    <property type="match status" value="1"/>
</dbReference>
<dbReference type="Gene3D" id="3.30.1550.10">
    <property type="entry name" value="Ribosomal protein L11/L12, N-terminal domain"/>
    <property type="match status" value="1"/>
</dbReference>
<dbReference type="Pfam" id="PF00298">
    <property type="entry name" value="Ribosomal_L11"/>
    <property type="match status" value="1"/>
</dbReference>
<protein>
    <recommendedName>
        <fullName evidence="8">Large ribosomal subunit protein uL11</fullName>
    </recommendedName>
</protein>
<dbReference type="Gene3D" id="1.10.10.250">
    <property type="entry name" value="Ribosomal protein L11, C-terminal domain"/>
    <property type="match status" value="1"/>
</dbReference>
<sequence>MAKEITGFVKLQVKGGQANPAPPVGPALGSKGLNIMEFCKQFNARTQDKMGKVVPVLITVYSDKSFDFVIKTAPASVQLLEAAKLQKGSKEPNRAKVGKVTWAQVEEIAKDKMPDLNCFTLNSAMSMVAGTARSLGLTVDGKAPWEN</sequence>
<accession>A0A7G5XK26</accession>
<keyword evidence="4 8" id="KW-0694">RNA-binding</keyword>
<dbReference type="Proteomes" id="UP000515344">
    <property type="component" value="Chromosome"/>
</dbReference>
<dbReference type="GO" id="GO:0003735">
    <property type="term" value="F:structural constituent of ribosome"/>
    <property type="evidence" value="ECO:0007669"/>
    <property type="project" value="InterPro"/>
</dbReference>
<evidence type="ECO:0000313" key="14">
    <source>
        <dbReference type="Proteomes" id="UP000515344"/>
    </source>
</evidence>
<dbReference type="AlphaFoldDB" id="A0A7G5XK26"/>
<keyword evidence="14" id="KW-1185">Reference proteome</keyword>
<keyword evidence="5 8" id="KW-0689">Ribosomal protein</keyword>
<dbReference type="GO" id="GO:0022625">
    <property type="term" value="C:cytosolic large ribosomal subunit"/>
    <property type="evidence" value="ECO:0007669"/>
    <property type="project" value="TreeGrafter"/>
</dbReference>
<name>A0A7G5XK26_9BACT</name>
<dbReference type="PANTHER" id="PTHR11661">
    <property type="entry name" value="60S RIBOSOMAL PROTEIN L12"/>
    <property type="match status" value="1"/>
</dbReference>
<evidence type="ECO:0000256" key="4">
    <source>
        <dbReference type="ARBA" id="ARBA00022884"/>
    </source>
</evidence>
<dbReference type="GO" id="GO:0070180">
    <property type="term" value="F:large ribosomal subunit rRNA binding"/>
    <property type="evidence" value="ECO:0007669"/>
    <property type="project" value="UniProtKB-UniRule"/>
</dbReference>
<comment type="subunit">
    <text evidence="8">Part of the ribosomal stalk of the 50S ribosomal subunit. Interacts with L10 and the large rRNA to form the base of the stalk. L10 forms an elongated spine to which L12 dimers bind in a sequential fashion forming a multimeric L10(L12)X complex.</text>
</comment>
<dbReference type="Pfam" id="PF03946">
    <property type="entry name" value="Ribosomal_L11_N"/>
    <property type="match status" value="1"/>
</dbReference>
<dbReference type="KEGG" id="lacs:H4075_06450"/>
<evidence type="ECO:0000259" key="12">
    <source>
        <dbReference type="Pfam" id="PF03946"/>
    </source>
</evidence>
<comment type="subunit">
    <text evidence="7">Part of the ribosomal stalk of the 50S ribosomal subunit. Interacts with L10 and the large rRNA to form the base of the stalk. L10 forms an elongated spine to which 2 L12 dimers bind in a sequential fashion forming a pentameric L10(L12)2(L12)2 complex.</text>
</comment>
<dbReference type="InterPro" id="IPR036796">
    <property type="entry name" value="Ribosomal_uL11_N_sf"/>
</dbReference>
<keyword evidence="6 8" id="KW-0687">Ribonucleoprotein</keyword>
<evidence type="ECO:0000256" key="9">
    <source>
        <dbReference type="RuleBase" id="RU003978"/>
    </source>
</evidence>
<dbReference type="CDD" id="cd00349">
    <property type="entry name" value="Ribosomal_L11"/>
    <property type="match status" value="1"/>
</dbReference>
<dbReference type="InterPro" id="IPR006519">
    <property type="entry name" value="Ribosomal_uL11_bac-typ"/>
</dbReference>
<comment type="PTM">
    <text evidence="8 10">One or more lysine residues are methylated.</text>
</comment>
<dbReference type="SMART" id="SM00649">
    <property type="entry name" value="RL11"/>
    <property type="match status" value="1"/>
</dbReference>
<dbReference type="HAMAP" id="MF_00736">
    <property type="entry name" value="Ribosomal_uL11"/>
    <property type="match status" value="1"/>
</dbReference>
<dbReference type="InterPro" id="IPR020783">
    <property type="entry name" value="Ribosomal_uL11_C"/>
</dbReference>
<comment type="function">
    <text evidence="8 10">Forms part of the ribosomal stalk which helps the ribosome interact with GTP-bound translation factors.</text>
</comment>
<keyword evidence="2 8" id="KW-0488">Methylation</keyword>
<reference evidence="14" key="1">
    <citation type="submission" date="2020-08" db="EMBL/GenBank/DDBJ databases">
        <title>Lacibacter sp. S13-6-6 genome sequencing.</title>
        <authorList>
            <person name="Jin L."/>
        </authorList>
    </citation>
    <scope>NUCLEOTIDE SEQUENCE [LARGE SCALE GENOMIC DNA]</scope>
    <source>
        <strain evidence="14">S13-6-6</strain>
    </source>
</reference>
<organism evidence="13 14">
    <name type="scientific">Lacibacter sediminis</name>
    <dbReference type="NCBI Taxonomy" id="2760713"/>
    <lineage>
        <taxon>Bacteria</taxon>
        <taxon>Pseudomonadati</taxon>
        <taxon>Bacteroidota</taxon>
        <taxon>Chitinophagia</taxon>
        <taxon>Chitinophagales</taxon>
        <taxon>Chitinophagaceae</taxon>
        <taxon>Lacibacter</taxon>
    </lineage>
</organism>
<dbReference type="InterPro" id="IPR020784">
    <property type="entry name" value="Ribosomal_uL11_N"/>
</dbReference>
<feature type="domain" description="Large ribosomal subunit protein uL11 N-terminal" evidence="12">
    <location>
        <begin position="9"/>
        <end position="66"/>
    </location>
</feature>
<evidence type="ECO:0000256" key="10">
    <source>
        <dbReference type="RuleBase" id="RU003979"/>
    </source>
</evidence>
<dbReference type="NCBIfam" id="TIGR01632">
    <property type="entry name" value="L11_bact"/>
    <property type="match status" value="1"/>
</dbReference>
<dbReference type="RefSeq" id="WP_182805224.1">
    <property type="nucleotide sequence ID" value="NZ_CP060007.1"/>
</dbReference>
<evidence type="ECO:0000256" key="6">
    <source>
        <dbReference type="ARBA" id="ARBA00023274"/>
    </source>
</evidence>
<evidence type="ECO:0000256" key="2">
    <source>
        <dbReference type="ARBA" id="ARBA00022481"/>
    </source>
</evidence>
<dbReference type="GO" id="GO:0006412">
    <property type="term" value="P:translation"/>
    <property type="evidence" value="ECO:0007669"/>
    <property type="project" value="UniProtKB-UniRule"/>
</dbReference>
<evidence type="ECO:0000256" key="3">
    <source>
        <dbReference type="ARBA" id="ARBA00022730"/>
    </source>
</evidence>
<evidence type="ECO:0000313" key="13">
    <source>
        <dbReference type="EMBL" id="QNA45829.1"/>
    </source>
</evidence>
<evidence type="ECO:0000256" key="8">
    <source>
        <dbReference type="HAMAP-Rule" id="MF_00736"/>
    </source>
</evidence>
<gene>
    <name evidence="8 13" type="primary">rplK</name>
    <name evidence="13" type="ORF">H4075_06450</name>
</gene>
<dbReference type="InterPro" id="IPR000911">
    <property type="entry name" value="Ribosomal_uL11"/>
</dbReference>
<proteinExistence type="inferred from homology"/>
<dbReference type="FunFam" id="1.10.10.250:FF:000001">
    <property type="entry name" value="50S ribosomal protein L11"/>
    <property type="match status" value="1"/>
</dbReference>
<feature type="domain" description="Large ribosomal subunit protein uL11 C-terminal" evidence="11">
    <location>
        <begin position="71"/>
        <end position="139"/>
    </location>
</feature>
<dbReference type="InterPro" id="IPR036769">
    <property type="entry name" value="Ribosomal_uL11_C_sf"/>
</dbReference>
<dbReference type="SUPFAM" id="SSF54747">
    <property type="entry name" value="Ribosomal L11/L12e N-terminal domain"/>
    <property type="match status" value="1"/>
</dbReference>
<evidence type="ECO:0000256" key="1">
    <source>
        <dbReference type="ARBA" id="ARBA00010537"/>
    </source>
</evidence>
<keyword evidence="3 8" id="KW-0699">rRNA-binding</keyword>
<dbReference type="EMBL" id="CP060007">
    <property type="protein sequence ID" value="QNA45829.1"/>
    <property type="molecule type" value="Genomic_DNA"/>
</dbReference>
<evidence type="ECO:0000256" key="7">
    <source>
        <dbReference type="ARBA" id="ARBA00062905"/>
    </source>
</evidence>
<dbReference type="PANTHER" id="PTHR11661:SF1">
    <property type="entry name" value="LARGE RIBOSOMAL SUBUNIT PROTEIN UL11M"/>
    <property type="match status" value="1"/>
</dbReference>
<comment type="similarity">
    <text evidence="1 8 9">Belongs to the universal ribosomal protein uL11 family.</text>
</comment>
<evidence type="ECO:0000259" key="11">
    <source>
        <dbReference type="Pfam" id="PF00298"/>
    </source>
</evidence>